<feature type="domain" description="Alcohol dehydrogenase-like N-terminal" evidence="7">
    <location>
        <begin position="52"/>
        <end position="151"/>
    </location>
</feature>
<feature type="domain" description="Alcohol dehydrogenase-like C-terminal" evidence="6">
    <location>
        <begin position="193"/>
        <end position="308"/>
    </location>
</feature>
<dbReference type="SUPFAM" id="SSF50129">
    <property type="entry name" value="GroES-like"/>
    <property type="match status" value="1"/>
</dbReference>
<dbReference type="GO" id="GO:0016491">
    <property type="term" value="F:oxidoreductase activity"/>
    <property type="evidence" value="ECO:0007669"/>
    <property type="project" value="UniProtKB-KW"/>
</dbReference>
<keyword evidence="5" id="KW-0560">Oxidoreductase</keyword>
<dbReference type="InterPro" id="IPR011032">
    <property type="entry name" value="GroES-like_sf"/>
</dbReference>
<gene>
    <name evidence="8" type="ordered locus">Pcal_1581</name>
</gene>
<dbReference type="PANTHER" id="PTHR43350">
    <property type="entry name" value="NAD-DEPENDENT ALCOHOL DEHYDROGENASE"/>
    <property type="match status" value="1"/>
</dbReference>
<dbReference type="KEGG" id="pcl:Pcal_1581"/>
<dbReference type="InterPro" id="IPR013149">
    <property type="entry name" value="ADH-like_C"/>
</dbReference>
<evidence type="ECO:0000256" key="3">
    <source>
        <dbReference type="ARBA" id="ARBA00022723"/>
    </source>
</evidence>
<dbReference type="HOGENOM" id="CLU_026673_11_0_2"/>
<dbReference type="InterPro" id="IPR036291">
    <property type="entry name" value="NAD(P)-bd_dom_sf"/>
</dbReference>
<keyword evidence="9" id="KW-1185">Reference proteome</keyword>
<evidence type="ECO:0000259" key="7">
    <source>
        <dbReference type="Pfam" id="PF08240"/>
    </source>
</evidence>
<evidence type="ECO:0000256" key="5">
    <source>
        <dbReference type="ARBA" id="ARBA00023002"/>
    </source>
</evidence>
<evidence type="ECO:0000313" key="9">
    <source>
        <dbReference type="Proteomes" id="UP000001431"/>
    </source>
</evidence>
<dbReference type="SUPFAM" id="SSF51735">
    <property type="entry name" value="NAD(P)-binding Rossmann-fold domains"/>
    <property type="match status" value="1"/>
</dbReference>
<evidence type="ECO:0000256" key="2">
    <source>
        <dbReference type="ARBA" id="ARBA00008072"/>
    </source>
</evidence>
<dbReference type="Gene3D" id="3.40.50.720">
    <property type="entry name" value="NAD(P)-binding Rossmann-like Domain"/>
    <property type="match status" value="1"/>
</dbReference>
<dbReference type="PANTHER" id="PTHR43350:SF2">
    <property type="entry name" value="GROES-LIKE ZINC-BINDING ALCOHOL DEHYDROGENASE FAMILY PROTEIN"/>
    <property type="match status" value="1"/>
</dbReference>
<dbReference type="InterPro" id="IPR013154">
    <property type="entry name" value="ADH-like_N"/>
</dbReference>
<dbReference type="Pfam" id="PF00107">
    <property type="entry name" value="ADH_zinc_N"/>
    <property type="match status" value="1"/>
</dbReference>
<evidence type="ECO:0000256" key="1">
    <source>
        <dbReference type="ARBA" id="ARBA00001947"/>
    </source>
</evidence>
<dbReference type="AlphaFoldDB" id="A3MWI2"/>
<dbReference type="GO" id="GO:0046872">
    <property type="term" value="F:metal ion binding"/>
    <property type="evidence" value="ECO:0007669"/>
    <property type="project" value="UniProtKB-KW"/>
</dbReference>
<proteinExistence type="inferred from homology"/>
<reference evidence="8" key="1">
    <citation type="submission" date="2007-02" db="EMBL/GenBank/DDBJ databases">
        <title>Complete sequence of Pyrobaculum calidifontis JCM 11548.</title>
        <authorList>
            <consortium name="US DOE Joint Genome Institute"/>
            <person name="Copeland A."/>
            <person name="Lucas S."/>
            <person name="Lapidus A."/>
            <person name="Barry K."/>
            <person name="Glavina del Rio T."/>
            <person name="Dalin E."/>
            <person name="Tice H."/>
            <person name="Pitluck S."/>
            <person name="Chain P."/>
            <person name="Malfatti S."/>
            <person name="Shin M."/>
            <person name="Vergez L."/>
            <person name="Schmutz J."/>
            <person name="Larimer F."/>
            <person name="Land M."/>
            <person name="Hauser L."/>
            <person name="Kyrpides N."/>
            <person name="Mikhailova N."/>
            <person name="Cozen A.E."/>
            <person name="Fitz-Gibbon S.T."/>
            <person name="House C.H."/>
            <person name="Saltikov C."/>
            <person name="Lowe T.M."/>
            <person name="Richardson P."/>
        </authorList>
    </citation>
    <scope>NUCLEOTIDE SEQUENCE [LARGE SCALE GENOMIC DNA]</scope>
    <source>
        <strain evidence="8">JCM 11548</strain>
    </source>
</reference>
<evidence type="ECO:0000256" key="4">
    <source>
        <dbReference type="ARBA" id="ARBA00022833"/>
    </source>
</evidence>
<dbReference type="STRING" id="410359.Pcal_1581"/>
<dbReference type="Proteomes" id="UP000001431">
    <property type="component" value="Chromosome"/>
</dbReference>
<dbReference type="eggNOG" id="arCOG01459">
    <property type="taxonomic scope" value="Archaea"/>
</dbReference>
<sequence>MTRDCCEKSGVFTAACPPHLIFLSRVFDVLAAVLEGPRRLFVREVAVPRVEGYALVRSELVGICGTDKAFYVGTYPLFKRPLVPGHEVVGIVVEGPPHLVGRRVVSEINFPDWSCDYCRSGLYTHCPYKRTLGIDFDGGMAEFFAAPPTALHVFDGPPELGIFVEPLAAVLNAFAIRPIRPGDKVAVIGTGNVAQLAAQAARALGASRVDGVVRRGSRKAATLAKFVDAVVEEPAESAYDVVFEASGDPSALELAVRLAKPRGVVHLKSTPGLPATFNATYFVVKEVAVVGSRCGTFREFREAIRLLLSGAVKPTLDAVFPLAEAREAFEYAVEKSPTKVAVRVS</sequence>
<dbReference type="Pfam" id="PF08240">
    <property type="entry name" value="ADH_N"/>
    <property type="match status" value="1"/>
</dbReference>
<comment type="similarity">
    <text evidence="2">Belongs to the zinc-containing alcohol dehydrogenase family.</text>
</comment>
<name>A3MWI2_PYRCJ</name>
<dbReference type="CDD" id="cd08242">
    <property type="entry name" value="MDR_like"/>
    <property type="match status" value="1"/>
</dbReference>
<dbReference type="Gene3D" id="3.90.180.10">
    <property type="entry name" value="Medium-chain alcohol dehydrogenases, catalytic domain"/>
    <property type="match status" value="1"/>
</dbReference>
<keyword evidence="4" id="KW-0862">Zinc</keyword>
<evidence type="ECO:0000259" key="6">
    <source>
        <dbReference type="Pfam" id="PF00107"/>
    </source>
</evidence>
<comment type="cofactor">
    <cofactor evidence="1">
        <name>Zn(2+)</name>
        <dbReference type="ChEBI" id="CHEBI:29105"/>
    </cofactor>
</comment>
<evidence type="ECO:0000313" key="8">
    <source>
        <dbReference type="EMBL" id="ABO08999.1"/>
    </source>
</evidence>
<keyword evidence="3" id="KW-0479">Metal-binding</keyword>
<dbReference type="EMBL" id="CP000561">
    <property type="protein sequence ID" value="ABO08999.1"/>
    <property type="molecule type" value="Genomic_DNA"/>
</dbReference>
<organism evidence="8 9">
    <name type="scientific">Pyrobaculum calidifontis (strain DSM 21063 / JCM 11548 / VA1)</name>
    <dbReference type="NCBI Taxonomy" id="410359"/>
    <lineage>
        <taxon>Archaea</taxon>
        <taxon>Thermoproteota</taxon>
        <taxon>Thermoprotei</taxon>
        <taxon>Thermoproteales</taxon>
        <taxon>Thermoproteaceae</taxon>
        <taxon>Pyrobaculum</taxon>
    </lineage>
</organism>
<protein>
    <submittedName>
        <fullName evidence="8">Alcohol dehydrogenase GroES domain protein</fullName>
    </submittedName>
</protein>
<accession>A3MWI2</accession>